<feature type="transmembrane region" description="Helical" evidence="1">
    <location>
        <begin position="55"/>
        <end position="74"/>
    </location>
</feature>
<keyword evidence="1" id="KW-0812">Transmembrane</keyword>
<protein>
    <recommendedName>
        <fullName evidence="4">5-bromo-4-chloroindolyl phosphate hydrolysis protein</fullName>
    </recommendedName>
</protein>
<keyword evidence="1" id="KW-1133">Transmembrane helix</keyword>
<keyword evidence="1" id="KW-0472">Membrane</keyword>
<proteinExistence type="predicted"/>
<gene>
    <name evidence="2" type="ORF">NCTC11179_02184</name>
</gene>
<dbReference type="RefSeq" id="WP_115091539.1">
    <property type="nucleotide sequence ID" value="NZ_CP068107.1"/>
</dbReference>
<dbReference type="AlphaFoldDB" id="A0A378RR29"/>
<evidence type="ECO:0008006" key="4">
    <source>
        <dbReference type="Google" id="ProtNLM"/>
    </source>
</evidence>
<dbReference type="EMBL" id="UGQL01000001">
    <property type="protein sequence ID" value="STZ28627.1"/>
    <property type="molecule type" value="Genomic_DNA"/>
</dbReference>
<feature type="transmembrane region" description="Helical" evidence="1">
    <location>
        <begin position="80"/>
        <end position="102"/>
    </location>
</feature>
<organism evidence="2 3">
    <name type="scientific">Myroides odoratus</name>
    <name type="common">Flavobacterium odoratum</name>
    <dbReference type="NCBI Taxonomy" id="256"/>
    <lineage>
        <taxon>Bacteria</taxon>
        <taxon>Pseudomonadati</taxon>
        <taxon>Bacteroidota</taxon>
        <taxon>Flavobacteriia</taxon>
        <taxon>Flavobacteriales</taxon>
        <taxon>Flavobacteriaceae</taxon>
        <taxon>Myroides</taxon>
    </lineage>
</organism>
<evidence type="ECO:0000313" key="3">
    <source>
        <dbReference type="Proteomes" id="UP000255024"/>
    </source>
</evidence>
<evidence type="ECO:0000313" key="2">
    <source>
        <dbReference type="EMBL" id="STZ28627.1"/>
    </source>
</evidence>
<dbReference type="Proteomes" id="UP000255024">
    <property type="component" value="Unassembled WGS sequence"/>
</dbReference>
<name>A0A378RR29_MYROD</name>
<accession>A0A378RR29</accession>
<sequence length="265" mass="30497">MGRYTDRSRTWELAQIFGLFLLLIVVSWLTYGVLAPLIIFFAASSVAYKSWATKALIVLAIHCVVMSVIVYLNGSLENNLYVIPFLCAGSAYVFVVFMSFHIREYLERLDLKKYMKLEMEVSYSYRVIKDNLLKLEEKEVDDKAVFLAMIEGYRTKIMDKNMVANLQEMEHLTHLIVEKDTERSALFYLKHTSALDSILKQYIELQDLPIIDPGVEQLKAKLYQVIGLARDAFENELVAMFDVEIMSSASEADFYKSYVQSKGLI</sequence>
<evidence type="ECO:0000256" key="1">
    <source>
        <dbReference type="SAM" id="Phobius"/>
    </source>
</evidence>
<feature type="transmembrane region" description="Helical" evidence="1">
    <location>
        <begin position="16"/>
        <end position="43"/>
    </location>
</feature>
<keyword evidence="3" id="KW-1185">Reference proteome</keyword>
<reference evidence="2 3" key="1">
    <citation type="submission" date="2018-06" db="EMBL/GenBank/DDBJ databases">
        <authorList>
            <consortium name="Pathogen Informatics"/>
            <person name="Doyle S."/>
        </authorList>
    </citation>
    <scope>NUCLEOTIDE SEQUENCE [LARGE SCALE GENOMIC DNA]</scope>
    <source>
        <strain evidence="2 3">NCTC11179</strain>
    </source>
</reference>